<dbReference type="SMART" id="SM01134">
    <property type="entry name" value="DeoRC"/>
    <property type="match status" value="1"/>
</dbReference>
<organism evidence="4 5">
    <name type="scientific">Lactobacillus kimbladii</name>
    <dbReference type="NCBI Taxonomy" id="1218506"/>
    <lineage>
        <taxon>Bacteria</taxon>
        <taxon>Bacillati</taxon>
        <taxon>Bacillota</taxon>
        <taxon>Bacilli</taxon>
        <taxon>Lactobacillales</taxon>
        <taxon>Lactobacillaceae</taxon>
        <taxon>Lactobacillus</taxon>
    </lineage>
</organism>
<proteinExistence type="predicted"/>
<dbReference type="Proteomes" id="UP000033612">
    <property type="component" value="Unassembled WGS sequence"/>
</dbReference>
<keyword evidence="1" id="KW-0805">Transcription regulation</keyword>
<name>A0A0F4LL09_9LACO</name>
<gene>
    <name evidence="4" type="ORF">JF75_02740</name>
</gene>
<dbReference type="Pfam" id="PF08220">
    <property type="entry name" value="HTH_DeoR"/>
    <property type="match status" value="1"/>
</dbReference>
<dbReference type="SUPFAM" id="SSF100950">
    <property type="entry name" value="NagB/RpiA/CoA transferase-like"/>
    <property type="match status" value="1"/>
</dbReference>
<protein>
    <recommendedName>
        <fullName evidence="3">HTH deoR-type domain-containing protein</fullName>
    </recommendedName>
</protein>
<dbReference type="PANTHER" id="PTHR30363">
    <property type="entry name" value="HTH-TYPE TRANSCRIPTIONAL REGULATOR SRLR-RELATED"/>
    <property type="match status" value="1"/>
</dbReference>
<comment type="caution">
    <text evidence="4">The sequence shown here is derived from an EMBL/GenBank/DDBJ whole genome shotgun (WGS) entry which is preliminary data.</text>
</comment>
<dbReference type="InterPro" id="IPR001034">
    <property type="entry name" value="DeoR_HTH"/>
</dbReference>
<dbReference type="InterPro" id="IPR037171">
    <property type="entry name" value="NagB/RpiA_transferase-like"/>
</dbReference>
<keyword evidence="5" id="KW-1185">Reference proteome</keyword>
<dbReference type="RefSeq" id="WP_046331536.1">
    <property type="nucleotide sequence ID" value="NZ_JBHTBO010000019.1"/>
</dbReference>
<dbReference type="InterPro" id="IPR050313">
    <property type="entry name" value="Carb_Metab_HTH_regulators"/>
</dbReference>
<dbReference type="Pfam" id="PF00455">
    <property type="entry name" value="DeoRC"/>
    <property type="match status" value="1"/>
</dbReference>
<dbReference type="PROSITE" id="PS51000">
    <property type="entry name" value="HTH_DEOR_2"/>
    <property type="match status" value="1"/>
</dbReference>
<dbReference type="Gene3D" id="3.40.50.1360">
    <property type="match status" value="1"/>
</dbReference>
<accession>A0A0F4LL09</accession>
<dbReference type="Gene3D" id="1.10.10.10">
    <property type="entry name" value="Winged helix-like DNA-binding domain superfamily/Winged helix DNA-binding domain"/>
    <property type="match status" value="1"/>
</dbReference>
<evidence type="ECO:0000256" key="2">
    <source>
        <dbReference type="ARBA" id="ARBA00023163"/>
    </source>
</evidence>
<evidence type="ECO:0000259" key="3">
    <source>
        <dbReference type="PROSITE" id="PS51000"/>
    </source>
</evidence>
<dbReference type="InterPro" id="IPR036390">
    <property type="entry name" value="WH_DNA-bd_sf"/>
</dbReference>
<dbReference type="SUPFAM" id="SSF46785">
    <property type="entry name" value="Winged helix' DNA-binding domain"/>
    <property type="match status" value="1"/>
</dbReference>
<dbReference type="OrthoDB" id="9797223at2"/>
<dbReference type="AlphaFoldDB" id="A0A0F4LL09"/>
<dbReference type="PATRIC" id="fig|1218506.3.peg.314"/>
<evidence type="ECO:0000313" key="4">
    <source>
        <dbReference type="EMBL" id="KJY59527.1"/>
    </source>
</evidence>
<dbReference type="EMBL" id="JXLH01000004">
    <property type="protein sequence ID" value="KJY59527.1"/>
    <property type="molecule type" value="Genomic_DNA"/>
</dbReference>
<dbReference type="STRING" id="1218506.JF75_02740"/>
<feature type="domain" description="HTH deoR-type" evidence="3">
    <location>
        <begin position="8"/>
        <end position="63"/>
    </location>
</feature>
<reference evidence="4 5" key="1">
    <citation type="submission" date="2015-01" db="EMBL/GenBank/DDBJ databases">
        <title>Comparative genomics of the lactic acid bacteria isolated from the honey bee gut.</title>
        <authorList>
            <person name="Ellegaard K.M."/>
            <person name="Tamarit D."/>
            <person name="Javelind E."/>
            <person name="Olofsson T."/>
            <person name="Andersson S.G."/>
            <person name="Vasquez A."/>
        </authorList>
    </citation>
    <scope>NUCLEOTIDE SEQUENCE [LARGE SCALE GENOMIC DNA]</scope>
    <source>
        <strain evidence="4 5">Hma2</strain>
    </source>
</reference>
<dbReference type="GO" id="GO:0003700">
    <property type="term" value="F:DNA-binding transcription factor activity"/>
    <property type="evidence" value="ECO:0007669"/>
    <property type="project" value="InterPro"/>
</dbReference>
<keyword evidence="2" id="KW-0804">Transcription</keyword>
<evidence type="ECO:0000313" key="5">
    <source>
        <dbReference type="Proteomes" id="UP000033612"/>
    </source>
</evidence>
<sequence length="253" mass="28351">MKNSYQEIKNRRQKIIDLLNHQKKISLDELSQKLNVSIMTVRRDCSNLANQGKILQEKGIISLVKPEEVPFTDSVSYIKQRLGEEAASHIEKHNWVFINSSTTAFEAIPYLLKKDVNILTNNGYAGNLDMRASNSQIILSGGNVTRKMIMSGDLAVEPFLKIFADWAIIGCAGLSLKRGISTPFMEEAKVNKAIIRQSRKLIVVADYSKFNQFSNFVIGQASDIDLLITDSFTPRDTVEGFIKAGVQVIQIQL</sequence>
<dbReference type="InterPro" id="IPR014036">
    <property type="entry name" value="DeoR-like_C"/>
</dbReference>
<dbReference type="SMART" id="SM00420">
    <property type="entry name" value="HTH_DEOR"/>
    <property type="match status" value="1"/>
</dbReference>
<dbReference type="PANTHER" id="PTHR30363:SF44">
    <property type="entry name" value="AGA OPERON TRANSCRIPTIONAL REPRESSOR-RELATED"/>
    <property type="match status" value="1"/>
</dbReference>
<dbReference type="InterPro" id="IPR036388">
    <property type="entry name" value="WH-like_DNA-bd_sf"/>
</dbReference>
<dbReference type="HOGENOM" id="CLU_060699_1_4_9"/>
<evidence type="ECO:0000256" key="1">
    <source>
        <dbReference type="ARBA" id="ARBA00023015"/>
    </source>
</evidence>